<keyword evidence="1" id="KW-0812">Transmembrane</keyword>
<reference evidence="2 3" key="1">
    <citation type="submission" date="2021-03" db="EMBL/GenBank/DDBJ databases">
        <title>Genomic Encyclopedia of Type Strains, Phase IV (KMG-IV): sequencing the most valuable type-strain genomes for metagenomic binning, comparative biology and taxonomic classification.</title>
        <authorList>
            <person name="Goeker M."/>
        </authorList>
    </citation>
    <scope>NUCLEOTIDE SEQUENCE [LARGE SCALE GENOMIC DNA]</scope>
    <source>
        <strain evidence="2 3">DSM 24738</strain>
    </source>
</reference>
<gene>
    <name evidence="2" type="ORF">J2Z37_004342</name>
</gene>
<sequence>MNKFKMNNMTAWGMAIFVGVVVLAYILAYIFIF</sequence>
<keyword evidence="3" id="KW-1185">Reference proteome</keyword>
<name>A0ABS4GVN5_9BACL</name>
<dbReference type="Proteomes" id="UP001519343">
    <property type="component" value="Unassembled WGS sequence"/>
</dbReference>
<accession>A0ABS4GVN5</accession>
<keyword evidence="1" id="KW-1133">Transmembrane helix</keyword>
<comment type="caution">
    <text evidence="2">The sequence shown here is derived from an EMBL/GenBank/DDBJ whole genome shotgun (WGS) entry which is preliminary data.</text>
</comment>
<protein>
    <submittedName>
        <fullName evidence="2">Uncharacterized membrane protein (DUF485 family)</fullName>
    </submittedName>
</protein>
<keyword evidence="1" id="KW-0472">Membrane</keyword>
<evidence type="ECO:0000313" key="3">
    <source>
        <dbReference type="Proteomes" id="UP001519343"/>
    </source>
</evidence>
<dbReference type="EMBL" id="JAGGKT010000019">
    <property type="protein sequence ID" value="MBP1934322.1"/>
    <property type="molecule type" value="Genomic_DNA"/>
</dbReference>
<organism evidence="2 3">
    <name type="scientific">Ammoniphilus resinae</name>
    <dbReference type="NCBI Taxonomy" id="861532"/>
    <lineage>
        <taxon>Bacteria</taxon>
        <taxon>Bacillati</taxon>
        <taxon>Bacillota</taxon>
        <taxon>Bacilli</taxon>
        <taxon>Bacillales</taxon>
        <taxon>Paenibacillaceae</taxon>
        <taxon>Aneurinibacillus group</taxon>
        <taxon>Ammoniphilus</taxon>
    </lineage>
</organism>
<evidence type="ECO:0000313" key="2">
    <source>
        <dbReference type="EMBL" id="MBP1934322.1"/>
    </source>
</evidence>
<evidence type="ECO:0000256" key="1">
    <source>
        <dbReference type="SAM" id="Phobius"/>
    </source>
</evidence>
<proteinExistence type="predicted"/>
<feature type="transmembrane region" description="Helical" evidence="1">
    <location>
        <begin position="12"/>
        <end position="32"/>
    </location>
</feature>